<gene>
    <name evidence="1" type="ORF">JRC44_17780</name>
</gene>
<proteinExistence type="predicted"/>
<sequence>MIFANKISGNDTISIDSGTFALAGNNYAFDGYIDVASDVAASRNKLSCGCRMKEAATNSVMEAVS</sequence>
<accession>A0ABD7EIA0</accession>
<reference evidence="1 2" key="1">
    <citation type="submission" date="2021-03" db="EMBL/GenBank/DDBJ databases">
        <title>Comparative genomics of Chinese and international isolates of Escherichia albertii: population structure and evolution of virulence and antimicrobial resistance.</title>
        <authorList>
            <person name="Wang H."/>
            <person name="Xiong Y."/>
            <person name="Luo L."/>
        </authorList>
    </citation>
    <scope>NUCLEOTIDE SEQUENCE [LARGE SCALE GENOMIC DNA]</scope>
    <source>
        <strain evidence="1 2">Sample 165</strain>
    </source>
</reference>
<dbReference type="AlphaFoldDB" id="A0ABD7EIA0"/>
<evidence type="ECO:0000313" key="2">
    <source>
        <dbReference type="Proteomes" id="UP000663211"/>
    </source>
</evidence>
<protein>
    <submittedName>
        <fullName evidence="1">Uncharacterized protein</fullName>
    </submittedName>
</protein>
<evidence type="ECO:0000313" key="1">
    <source>
        <dbReference type="EMBL" id="QST75890.1"/>
    </source>
</evidence>
<dbReference type="EMBL" id="CP070296">
    <property type="protein sequence ID" value="QST75890.1"/>
    <property type="molecule type" value="Genomic_DNA"/>
</dbReference>
<name>A0ABD7EIA0_ESCAL</name>
<dbReference type="RefSeq" id="WP_085949847.1">
    <property type="nucleotide sequence ID" value="NZ_CP030787.2"/>
</dbReference>
<dbReference type="Proteomes" id="UP000663211">
    <property type="component" value="Chromosome"/>
</dbReference>
<organism evidence="1 2">
    <name type="scientific">Escherichia albertii</name>
    <dbReference type="NCBI Taxonomy" id="208962"/>
    <lineage>
        <taxon>Bacteria</taxon>
        <taxon>Pseudomonadati</taxon>
        <taxon>Pseudomonadota</taxon>
        <taxon>Gammaproteobacteria</taxon>
        <taxon>Enterobacterales</taxon>
        <taxon>Enterobacteriaceae</taxon>
        <taxon>Escherichia</taxon>
    </lineage>
</organism>